<feature type="domain" description="T6SS immunity protein Tdi1 C-terminal" evidence="1">
    <location>
        <begin position="128"/>
        <end position="187"/>
    </location>
</feature>
<comment type="caution">
    <text evidence="2">The sequence shown here is derived from an EMBL/GenBank/DDBJ whole genome shotgun (WGS) entry which is preliminary data.</text>
</comment>
<protein>
    <submittedName>
        <fullName evidence="2">DUF1851 domain-containing protein</fullName>
    </submittedName>
</protein>
<dbReference type="Proteomes" id="UP000706039">
    <property type="component" value="Unassembled WGS sequence"/>
</dbReference>
<dbReference type="InterPro" id="IPR015002">
    <property type="entry name" value="T6SS_Tdi1_C"/>
</dbReference>
<keyword evidence="3" id="KW-1185">Reference proteome</keyword>
<dbReference type="Pfam" id="PF08906">
    <property type="entry name" value="T6SS_Tdi1_C"/>
    <property type="match status" value="1"/>
</dbReference>
<name>A0ABS7PUK2_9SPHN</name>
<dbReference type="RefSeq" id="WP_222992062.1">
    <property type="nucleotide sequence ID" value="NZ_JAINVV010000011.1"/>
</dbReference>
<reference evidence="2 3" key="1">
    <citation type="submission" date="2021-08" db="EMBL/GenBank/DDBJ databases">
        <authorList>
            <person name="Tuo L."/>
        </authorList>
    </citation>
    <scope>NUCLEOTIDE SEQUENCE [LARGE SCALE GENOMIC DNA]</scope>
    <source>
        <strain evidence="2 3">JCM 31229</strain>
    </source>
</reference>
<dbReference type="EMBL" id="JAINVV010000011">
    <property type="protein sequence ID" value="MBY8824953.1"/>
    <property type="molecule type" value="Genomic_DNA"/>
</dbReference>
<evidence type="ECO:0000313" key="3">
    <source>
        <dbReference type="Proteomes" id="UP000706039"/>
    </source>
</evidence>
<sequence length="195" mass="22185">MFEKFARSYSVDRGLSVANATLGKVYGSEDFRDLFGKFGGCSFENGLYRIMREADVSLWNARVIVGFPRFEGRIISFGYDWLGRVFAVDIKRFENNRPGVVMFEPGSGEALDIPCNLGSFHDMELIRYRNAALAADFYRSWLAKGGKPPRHDECVGYKKPLFLTGKDAVDNLEMATIDVYWHLFGQLVRQVKGIR</sequence>
<evidence type="ECO:0000259" key="1">
    <source>
        <dbReference type="Pfam" id="PF08906"/>
    </source>
</evidence>
<gene>
    <name evidence="2" type="ORF">K7G82_21800</name>
</gene>
<accession>A0ABS7PUK2</accession>
<proteinExistence type="predicted"/>
<evidence type="ECO:0000313" key="2">
    <source>
        <dbReference type="EMBL" id="MBY8824953.1"/>
    </source>
</evidence>
<organism evidence="2 3">
    <name type="scientific">Sphingomonas colocasiae</name>
    <dbReference type="NCBI Taxonomy" id="1848973"/>
    <lineage>
        <taxon>Bacteria</taxon>
        <taxon>Pseudomonadati</taxon>
        <taxon>Pseudomonadota</taxon>
        <taxon>Alphaproteobacteria</taxon>
        <taxon>Sphingomonadales</taxon>
        <taxon>Sphingomonadaceae</taxon>
        <taxon>Sphingomonas</taxon>
    </lineage>
</organism>